<dbReference type="PANTHER" id="PTHR42784">
    <property type="entry name" value="PYRANOSE 2-OXIDASE"/>
    <property type="match status" value="1"/>
</dbReference>
<protein>
    <submittedName>
        <fullName evidence="7">GMC family oxidoreductase</fullName>
    </submittedName>
</protein>
<name>A0A7S8F4S1_9SPHN</name>
<dbReference type="KEGG" id="qso:IRL76_00745"/>
<keyword evidence="3" id="KW-0285">Flavoprotein</keyword>
<accession>A0A7S8F4S1</accession>
<evidence type="ECO:0000313" key="7">
    <source>
        <dbReference type="EMBL" id="QPC99146.1"/>
    </source>
</evidence>
<evidence type="ECO:0000256" key="4">
    <source>
        <dbReference type="ARBA" id="ARBA00022827"/>
    </source>
</evidence>
<proteinExistence type="inferred from homology"/>
<evidence type="ECO:0000256" key="5">
    <source>
        <dbReference type="ARBA" id="ARBA00023002"/>
    </source>
</evidence>
<dbReference type="Pfam" id="PF05199">
    <property type="entry name" value="GMC_oxred_C"/>
    <property type="match status" value="1"/>
</dbReference>
<dbReference type="Proteomes" id="UP000594459">
    <property type="component" value="Chromosome"/>
</dbReference>
<keyword evidence="5" id="KW-0560">Oxidoreductase</keyword>
<evidence type="ECO:0000256" key="2">
    <source>
        <dbReference type="ARBA" id="ARBA00010790"/>
    </source>
</evidence>
<dbReference type="InterPro" id="IPR036188">
    <property type="entry name" value="FAD/NAD-bd_sf"/>
</dbReference>
<comment type="similarity">
    <text evidence="2">Belongs to the GMC oxidoreductase family.</text>
</comment>
<dbReference type="Gene3D" id="3.50.50.60">
    <property type="entry name" value="FAD/NAD(P)-binding domain"/>
    <property type="match status" value="2"/>
</dbReference>
<sequence length="583" mass="62484">MKTRRIDLADNGAVIATDLAIVGAGPVGLAIAERCERAGIEVLLLESGLEQQDPAHEALNEIFAAAMDSADARAEFHGPQAKLWDPQRQAYGVRCRGLGGSTQAWAGKSASFDPIDFEPRDWVASSGWPIKLQELAPYIAQAGEMLGLSPDLPVPAVEAAGLRSFYWQFAGSRVDRLDLMRFGRDLAPGIGEGAQCLLDATVTEIGFNEASGEVSDLHVASLTGARITVRPRRVVLAASAIENARLMLASPCGRAGAALNRYDNVGRYLVDHAGTRLGLIGREDAARMSRLFGFQSLAYGGRSHMFQHGLALDPATQRRQRILNGAVWFAQQRAPDDPWPALERLLRRRSAAVGSDFATVLRGSGLVLRGAAVKALASPHMPEAIRRAVIEAAIRILPNAVADEFQTGGLPHKLSGLSLEAIVETAPRRENRIDLSDRLDALGQPLPCATWRTGEEEHRTLRVMASSVAESFAANDWPVPDFEPWIDDVNATPSIIDCAHSMGTTRMASTPSEGVVDTDCRVHGAANLFAAGGSVFPTGGHANPTWMYLAVALRLADHLTSQSACLVNDTRAASARHLEAITG</sequence>
<dbReference type="GO" id="GO:0016614">
    <property type="term" value="F:oxidoreductase activity, acting on CH-OH group of donors"/>
    <property type="evidence" value="ECO:0007669"/>
    <property type="project" value="InterPro"/>
</dbReference>
<dbReference type="RefSeq" id="WP_200982245.1">
    <property type="nucleotide sequence ID" value="NZ_CP064654.1"/>
</dbReference>
<dbReference type="SUPFAM" id="SSF51905">
    <property type="entry name" value="FAD/NAD(P)-binding domain"/>
    <property type="match status" value="1"/>
</dbReference>
<dbReference type="InterPro" id="IPR051473">
    <property type="entry name" value="P2Ox-like"/>
</dbReference>
<dbReference type="AlphaFoldDB" id="A0A7S8F4S1"/>
<dbReference type="EMBL" id="CP064654">
    <property type="protein sequence ID" value="QPC99146.1"/>
    <property type="molecule type" value="Genomic_DNA"/>
</dbReference>
<comment type="cofactor">
    <cofactor evidence="1">
        <name>FAD</name>
        <dbReference type="ChEBI" id="CHEBI:57692"/>
    </cofactor>
</comment>
<keyword evidence="4" id="KW-0274">FAD</keyword>
<reference evidence="7 8" key="1">
    <citation type="submission" date="2020-11" db="EMBL/GenBank/DDBJ databases">
        <title>The genome sequence of Erythrobacter sp. 6D36.</title>
        <authorList>
            <person name="Liu Y."/>
        </authorList>
    </citation>
    <scope>NUCLEOTIDE SEQUENCE [LARGE SCALE GENOMIC DNA]</scope>
    <source>
        <strain evidence="7 8">6D36</strain>
    </source>
</reference>
<feature type="domain" description="Glucose-methanol-choline oxidoreductase C-terminal" evidence="6">
    <location>
        <begin position="427"/>
        <end position="552"/>
    </location>
</feature>
<evidence type="ECO:0000256" key="1">
    <source>
        <dbReference type="ARBA" id="ARBA00001974"/>
    </source>
</evidence>
<organism evidence="7 8">
    <name type="scientific">Qipengyuania soli</name>
    <dbReference type="NCBI Taxonomy" id="2782568"/>
    <lineage>
        <taxon>Bacteria</taxon>
        <taxon>Pseudomonadati</taxon>
        <taxon>Pseudomonadota</taxon>
        <taxon>Alphaproteobacteria</taxon>
        <taxon>Sphingomonadales</taxon>
        <taxon>Erythrobacteraceae</taxon>
        <taxon>Qipengyuania</taxon>
    </lineage>
</organism>
<keyword evidence="8" id="KW-1185">Reference proteome</keyword>
<evidence type="ECO:0000256" key="3">
    <source>
        <dbReference type="ARBA" id="ARBA00022630"/>
    </source>
</evidence>
<dbReference type="InterPro" id="IPR007867">
    <property type="entry name" value="GMC_OxRtase_C"/>
</dbReference>
<evidence type="ECO:0000259" key="6">
    <source>
        <dbReference type="Pfam" id="PF05199"/>
    </source>
</evidence>
<dbReference type="PANTHER" id="PTHR42784:SF1">
    <property type="entry name" value="PYRANOSE 2-OXIDASE"/>
    <property type="match status" value="1"/>
</dbReference>
<evidence type="ECO:0000313" key="8">
    <source>
        <dbReference type="Proteomes" id="UP000594459"/>
    </source>
</evidence>
<gene>
    <name evidence="7" type="ORF">IRL76_00745</name>
</gene>